<evidence type="ECO:0000313" key="5">
    <source>
        <dbReference type="EMBL" id="CAH0627173.1"/>
    </source>
</evidence>
<dbReference type="GO" id="GO:0062129">
    <property type="term" value="C:chitin-based extracellular matrix"/>
    <property type="evidence" value="ECO:0007669"/>
    <property type="project" value="TreeGrafter"/>
</dbReference>
<name>A0A9P0FXT7_CHRIL</name>
<evidence type="ECO:0000256" key="2">
    <source>
        <dbReference type="ARBA" id="ARBA00022729"/>
    </source>
</evidence>
<evidence type="ECO:0000256" key="1">
    <source>
        <dbReference type="ARBA" id="ARBA00022460"/>
    </source>
</evidence>
<dbReference type="Proteomes" id="UP001154114">
    <property type="component" value="Chromosome 8"/>
</dbReference>
<dbReference type="InterPro" id="IPR050468">
    <property type="entry name" value="Cuticle_Struct_Prot"/>
</dbReference>
<sequence length="126" mass="13429">MYRIVVVACAVVSLTAGLALPDESQARILSYDSTIDPDGSYRFSYETSNGITRTETGNLVNAGQENEHIAVSGSYTYTDTDGEQVAVFYSADENGYKIDTPLPFQPFPAPAPPSLSANVVASLLGK</sequence>
<feature type="chain" id="PRO_5040489502" evidence="4">
    <location>
        <begin position="20"/>
        <end position="126"/>
    </location>
</feature>
<dbReference type="OrthoDB" id="6436213at2759"/>
<reference evidence="5" key="1">
    <citation type="submission" date="2021-12" db="EMBL/GenBank/DDBJ databases">
        <authorList>
            <person name="King R."/>
        </authorList>
    </citation>
    <scope>NUCLEOTIDE SEQUENCE</scope>
</reference>
<dbReference type="InterPro" id="IPR000618">
    <property type="entry name" value="Insect_cuticle"/>
</dbReference>
<feature type="signal peptide" evidence="4">
    <location>
        <begin position="1"/>
        <end position="19"/>
    </location>
</feature>
<protein>
    <submittedName>
        <fullName evidence="5">Uncharacterized protein</fullName>
    </submittedName>
</protein>
<organism evidence="5 6">
    <name type="scientific">Chrysodeixis includens</name>
    <name type="common">Soybean looper</name>
    <name type="synonym">Pseudoplusia includens</name>
    <dbReference type="NCBI Taxonomy" id="689277"/>
    <lineage>
        <taxon>Eukaryota</taxon>
        <taxon>Metazoa</taxon>
        <taxon>Ecdysozoa</taxon>
        <taxon>Arthropoda</taxon>
        <taxon>Hexapoda</taxon>
        <taxon>Insecta</taxon>
        <taxon>Pterygota</taxon>
        <taxon>Neoptera</taxon>
        <taxon>Endopterygota</taxon>
        <taxon>Lepidoptera</taxon>
        <taxon>Glossata</taxon>
        <taxon>Ditrysia</taxon>
        <taxon>Noctuoidea</taxon>
        <taxon>Noctuidae</taxon>
        <taxon>Plusiinae</taxon>
        <taxon>Chrysodeixis</taxon>
    </lineage>
</organism>
<accession>A0A9P0FXT7</accession>
<dbReference type="EMBL" id="LR824011">
    <property type="protein sequence ID" value="CAH0627173.1"/>
    <property type="molecule type" value="Genomic_DNA"/>
</dbReference>
<keyword evidence="1 3" id="KW-0193">Cuticle</keyword>
<evidence type="ECO:0000256" key="3">
    <source>
        <dbReference type="PROSITE-ProRule" id="PRU00497"/>
    </source>
</evidence>
<dbReference type="PRINTS" id="PR00947">
    <property type="entry name" value="CUTICLE"/>
</dbReference>
<dbReference type="PROSITE" id="PS51155">
    <property type="entry name" value="CHIT_BIND_RR_2"/>
    <property type="match status" value="1"/>
</dbReference>
<keyword evidence="2 4" id="KW-0732">Signal</keyword>
<dbReference type="Pfam" id="PF00379">
    <property type="entry name" value="Chitin_bind_4"/>
    <property type="match status" value="1"/>
</dbReference>
<evidence type="ECO:0000313" key="6">
    <source>
        <dbReference type="Proteomes" id="UP001154114"/>
    </source>
</evidence>
<gene>
    <name evidence="5" type="ORF">CINC_LOCUS12589</name>
</gene>
<dbReference type="AlphaFoldDB" id="A0A9P0FXT7"/>
<dbReference type="GO" id="GO:0008010">
    <property type="term" value="F:structural constituent of chitin-based larval cuticle"/>
    <property type="evidence" value="ECO:0007669"/>
    <property type="project" value="TreeGrafter"/>
</dbReference>
<keyword evidence="6" id="KW-1185">Reference proteome</keyword>
<dbReference type="PANTHER" id="PTHR10380:SF173">
    <property type="entry name" value="CUTICULAR PROTEIN 47EF, ISOFORM C-RELATED"/>
    <property type="match status" value="1"/>
</dbReference>
<proteinExistence type="predicted"/>
<evidence type="ECO:0000256" key="4">
    <source>
        <dbReference type="SAM" id="SignalP"/>
    </source>
</evidence>
<dbReference type="PANTHER" id="PTHR10380">
    <property type="entry name" value="CUTICLE PROTEIN"/>
    <property type="match status" value="1"/>
</dbReference>